<dbReference type="Proteomes" id="UP000249493">
    <property type="component" value="Unassembled WGS sequence"/>
</dbReference>
<dbReference type="SUPFAM" id="SSF52540">
    <property type="entry name" value="P-loop containing nucleoside triphosphate hydrolases"/>
    <property type="match status" value="1"/>
</dbReference>
<dbReference type="GO" id="GO:0006302">
    <property type="term" value="P:double-strand break repair"/>
    <property type="evidence" value="ECO:0007669"/>
    <property type="project" value="InterPro"/>
</dbReference>
<dbReference type="RefSeq" id="WP_111282516.1">
    <property type="nucleotide sequence ID" value="NZ_QLIN01000003.1"/>
</dbReference>
<keyword evidence="4" id="KW-0540">Nuclease</keyword>
<name>A0A327N9V8_PSEFL</name>
<reference evidence="4 5" key="1">
    <citation type="submission" date="2018-06" db="EMBL/GenBank/DDBJ databases">
        <authorList>
            <person name="Zhirakovskaya E."/>
        </authorList>
    </citation>
    <scope>NUCLEOTIDE SEQUENCE [LARGE SCALE GENOMIC DNA]</scope>
    <source>
        <strain evidence="4 5">LY3</strain>
    </source>
</reference>
<feature type="domain" description="OLD protein-like TOPRIM" evidence="3">
    <location>
        <begin position="363"/>
        <end position="427"/>
    </location>
</feature>
<dbReference type="GO" id="GO:0005524">
    <property type="term" value="F:ATP binding"/>
    <property type="evidence" value="ECO:0007669"/>
    <property type="project" value="InterPro"/>
</dbReference>
<evidence type="ECO:0000259" key="3">
    <source>
        <dbReference type="Pfam" id="PF20469"/>
    </source>
</evidence>
<gene>
    <name evidence="4" type="ORF">DOZ80_10645</name>
</gene>
<evidence type="ECO:0000313" key="4">
    <source>
        <dbReference type="EMBL" id="RAI70916.1"/>
    </source>
</evidence>
<dbReference type="Pfam" id="PF13304">
    <property type="entry name" value="AAA_21"/>
    <property type="match status" value="1"/>
</dbReference>
<dbReference type="PANTHER" id="PTHR43581">
    <property type="entry name" value="ATP/GTP PHOSPHATASE"/>
    <property type="match status" value="1"/>
</dbReference>
<dbReference type="AlphaFoldDB" id="A0A327N9V8"/>
<dbReference type="InterPro" id="IPR038729">
    <property type="entry name" value="Rad50/SbcC_AAA"/>
</dbReference>
<feature type="domain" description="ATPase AAA-type core" evidence="1">
    <location>
        <begin position="277"/>
        <end position="318"/>
    </location>
</feature>
<dbReference type="PANTHER" id="PTHR43581:SF4">
    <property type="entry name" value="ATP_GTP PHOSPHATASE"/>
    <property type="match status" value="1"/>
</dbReference>
<dbReference type="GO" id="GO:0004519">
    <property type="term" value="F:endonuclease activity"/>
    <property type="evidence" value="ECO:0007669"/>
    <property type="project" value="UniProtKB-KW"/>
</dbReference>
<dbReference type="Gene3D" id="3.40.50.300">
    <property type="entry name" value="P-loop containing nucleotide triphosphate hydrolases"/>
    <property type="match status" value="1"/>
</dbReference>
<dbReference type="InterPro" id="IPR051396">
    <property type="entry name" value="Bact_Antivir_Def_Nuclease"/>
</dbReference>
<dbReference type="CDD" id="cd01026">
    <property type="entry name" value="TOPRIM_OLD"/>
    <property type="match status" value="1"/>
</dbReference>
<protein>
    <submittedName>
        <fullName evidence="4">ATP-dependent endonuclease</fullName>
    </submittedName>
</protein>
<dbReference type="InterPro" id="IPR034139">
    <property type="entry name" value="TOPRIM_OLD"/>
</dbReference>
<feature type="domain" description="Rad50/SbcC-type AAA" evidence="2">
    <location>
        <begin position="6"/>
        <end position="55"/>
    </location>
</feature>
<dbReference type="InterPro" id="IPR027417">
    <property type="entry name" value="P-loop_NTPase"/>
</dbReference>
<keyword evidence="4" id="KW-0378">Hydrolase</keyword>
<proteinExistence type="predicted"/>
<dbReference type="Pfam" id="PF20469">
    <property type="entry name" value="OLD-like_TOPRIM"/>
    <property type="match status" value="1"/>
</dbReference>
<dbReference type="GO" id="GO:0016887">
    <property type="term" value="F:ATP hydrolysis activity"/>
    <property type="evidence" value="ECO:0007669"/>
    <property type="project" value="InterPro"/>
</dbReference>
<evidence type="ECO:0000259" key="1">
    <source>
        <dbReference type="Pfam" id="PF13304"/>
    </source>
</evidence>
<evidence type="ECO:0000259" key="2">
    <source>
        <dbReference type="Pfam" id="PF13476"/>
    </source>
</evidence>
<dbReference type="Pfam" id="PF13476">
    <property type="entry name" value="AAA_23"/>
    <property type="match status" value="1"/>
</dbReference>
<organism evidence="4 5">
    <name type="scientific">Pseudomonas fluorescens</name>
    <dbReference type="NCBI Taxonomy" id="294"/>
    <lineage>
        <taxon>Bacteria</taxon>
        <taxon>Pseudomonadati</taxon>
        <taxon>Pseudomonadota</taxon>
        <taxon>Gammaproteobacteria</taxon>
        <taxon>Pseudomonadales</taxon>
        <taxon>Pseudomonadaceae</taxon>
        <taxon>Pseudomonas</taxon>
    </lineage>
</organism>
<accession>A0A327N9V8</accession>
<evidence type="ECO:0000313" key="5">
    <source>
        <dbReference type="Proteomes" id="UP000249493"/>
    </source>
</evidence>
<sequence>MPAITQLVLQNFKSFPDLTLHFDAGTNVLIGDNETGKSSVLLALDLALSASRSRVETIGYEALLNQAAVKKFLAGPARLDLLPEVIVDVFLEDGEDQGLYGYQNLVGTDSDGLRMAIVPLVEEFGPTILELLHANKDSFPFEYYTVQFSTFSGAPHASYRRPVKHLLIDSSRIDTEYAAREYTRTVFGFHTQVPDRYRLENQYRQGKEGFQKENLKALNETLGDYQFALRTSVRSNLETDLVITKDGIPIENRGKGEQCFIKTNFALQKHDAKGGLHALLLEEPENHLSHTNMKRLVERLTRTQGTQLFIATHSSHICSRLDLRHALLFGTEQKAGRLKDLTEPTAEFFMKAPDNNVLEFALSKRVILVEGDAEFILLEHFYKQHAQGNSPQADDVHIISIGGTSFKRYLELGKLLGIRVAAIRDNDHNHQQNCVENYKESLYDGAQIFADPDNERSTFEIGLYLDNQKTCDDLFGKGRRTLTVQEYMLKNKADVAFELLAKKAGELIAPAYIQEAIKWIRA</sequence>
<dbReference type="InterPro" id="IPR003959">
    <property type="entry name" value="ATPase_AAA_core"/>
</dbReference>
<dbReference type="EMBL" id="QLIN01000003">
    <property type="protein sequence ID" value="RAI70916.1"/>
    <property type="molecule type" value="Genomic_DNA"/>
</dbReference>
<keyword evidence="4" id="KW-0255">Endonuclease</keyword>
<comment type="caution">
    <text evidence="4">The sequence shown here is derived from an EMBL/GenBank/DDBJ whole genome shotgun (WGS) entry which is preliminary data.</text>
</comment>